<comment type="catalytic activity">
    <reaction evidence="1">
        <text>Release of an N-terminal amino acid, Xaa-|-Yaa- from a peptide, amide or arylamide. Xaa is preferably Ala, but may be most amino acids including Pro (slow action). When a terminal hydrophobic residue is followed by a prolyl residue, the two may be released as an intact Xaa-Pro dipeptide.</text>
        <dbReference type="EC" id="3.4.11.2"/>
    </reaction>
</comment>
<evidence type="ECO:0000256" key="11">
    <source>
        <dbReference type="ARBA" id="ARBA00029811"/>
    </source>
</evidence>
<evidence type="ECO:0000256" key="6">
    <source>
        <dbReference type="ARBA" id="ARBA00022670"/>
    </source>
</evidence>
<dbReference type="PRINTS" id="PR00756">
    <property type="entry name" value="ALADIPTASE"/>
</dbReference>
<dbReference type="CDD" id="cd09603">
    <property type="entry name" value="M1_APN_like"/>
    <property type="match status" value="1"/>
</dbReference>
<dbReference type="Proteomes" id="UP000517916">
    <property type="component" value="Unassembled WGS sequence"/>
</dbReference>
<evidence type="ECO:0000313" key="16">
    <source>
        <dbReference type="Proteomes" id="UP000517916"/>
    </source>
</evidence>
<keyword evidence="15" id="KW-0031">Aminopeptidase</keyword>
<name>A0ABR6BPE2_9PSEU</name>
<dbReference type="Gene3D" id="2.60.40.1730">
    <property type="entry name" value="tricorn interacting facor f3 domain"/>
    <property type="match status" value="1"/>
</dbReference>
<reference evidence="15 16" key="1">
    <citation type="submission" date="2020-08" db="EMBL/GenBank/DDBJ databases">
        <title>Genomic Encyclopedia of Archaeal and Bacterial Type Strains, Phase II (KMG-II): from individual species to whole genera.</title>
        <authorList>
            <person name="Goeker M."/>
        </authorList>
    </citation>
    <scope>NUCLEOTIDE SEQUENCE [LARGE SCALE GENOMIC DNA]</scope>
    <source>
        <strain evidence="15 16">DSM 43850</strain>
    </source>
</reference>
<dbReference type="InterPro" id="IPR027268">
    <property type="entry name" value="Peptidase_M4/M1_CTD_sf"/>
</dbReference>
<keyword evidence="10" id="KW-0482">Metalloprotease</keyword>
<dbReference type="GO" id="GO:0004177">
    <property type="term" value="F:aminopeptidase activity"/>
    <property type="evidence" value="ECO:0007669"/>
    <property type="project" value="UniProtKB-KW"/>
</dbReference>
<dbReference type="InterPro" id="IPR050344">
    <property type="entry name" value="Peptidase_M1_aminopeptidases"/>
</dbReference>
<accession>A0ABR6BPE2</accession>
<evidence type="ECO:0000259" key="14">
    <source>
        <dbReference type="Pfam" id="PF17900"/>
    </source>
</evidence>
<comment type="caution">
    <text evidence="15">The sequence shown here is derived from an EMBL/GenBank/DDBJ whole genome shotgun (WGS) entry which is preliminary data.</text>
</comment>
<organism evidence="15 16">
    <name type="scientific">Kutzneria viridogrisea</name>
    <dbReference type="NCBI Taxonomy" id="47990"/>
    <lineage>
        <taxon>Bacteria</taxon>
        <taxon>Bacillati</taxon>
        <taxon>Actinomycetota</taxon>
        <taxon>Actinomycetes</taxon>
        <taxon>Pseudonocardiales</taxon>
        <taxon>Pseudonocardiaceae</taxon>
        <taxon>Kutzneria</taxon>
    </lineage>
</organism>
<proteinExistence type="inferred from homology"/>
<dbReference type="EMBL" id="JACJID010000004">
    <property type="protein sequence ID" value="MBA8928781.1"/>
    <property type="molecule type" value="Genomic_DNA"/>
</dbReference>
<dbReference type="InterPro" id="IPR045357">
    <property type="entry name" value="Aminopeptidase_N-like_N"/>
</dbReference>
<comment type="cofactor">
    <cofactor evidence="2">
        <name>Zn(2+)</name>
        <dbReference type="ChEBI" id="CHEBI:29105"/>
    </cofactor>
</comment>
<dbReference type="SUPFAM" id="SSF63737">
    <property type="entry name" value="Leukotriene A4 hydrolase N-terminal domain"/>
    <property type="match status" value="1"/>
</dbReference>
<evidence type="ECO:0000313" key="15">
    <source>
        <dbReference type="EMBL" id="MBA8928781.1"/>
    </source>
</evidence>
<dbReference type="SUPFAM" id="SSF55486">
    <property type="entry name" value="Metalloproteases ('zincins'), catalytic domain"/>
    <property type="match status" value="1"/>
</dbReference>
<feature type="domain" description="Aminopeptidase N-like N-terminal" evidence="14">
    <location>
        <begin position="40"/>
        <end position="207"/>
    </location>
</feature>
<comment type="similarity">
    <text evidence="3">Belongs to the peptidase M1 family.</text>
</comment>
<keyword evidence="16" id="KW-1185">Reference proteome</keyword>
<evidence type="ECO:0000256" key="2">
    <source>
        <dbReference type="ARBA" id="ARBA00001947"/>
    </source>
</evidence>
<evidence type="ECO:0000256" key="9">
    <source>
        <dbReference type="ARBA" id="ARBA00022833"/>
    </source>
</evidence>
<evidence type="ECO:0000256" key="4">
    <source>
        <dbReference type="ARBA" id="ARBA00012564"/>
    </source>
</evidence>
<dbReference type="InterPro" id="IPR014782">
    <property type="entry name" value="Peptidase_M1_dom"/>
</dbReference>
<dbReference type="PANTHER" id="PTHR11533:SF297">
    <property type="entry name" value="AMINOPEPTIDASE N"/>
    <property type="match status" value="1"/>
</dbReference>
<evidence type="ECO:0000256" key="5">
    <source>
        <dbReference type="ARBA" id="ARBA00015611"/>
    </source>
</evidence>
<evidence type="ECO:0000256" key="3">
    <source>
        <dbReference type="ARBA" id="ARBA00010136"/>
    </source>
</evidence>
<dbReference type="Pfam" id="PF17900">
    <property type="entry name" value="Peptidase_M1_N"/>
    <property type="match status" value="1"/>
</dbReference>
<evidence type="ECO:0000256" key="8">
    <source>
        <dbReference type="ARBA" id="ARBA00022801"/>
    </source>
</evidence>
<evidence type="ECO:0000256" key="12">
    <source>
        <dbReference type="ARBA" id="ARBA00031533"/>
    </source>
</evidence>
<feature type="domain" description="Peptidase M1 membrane alanine aminopeptidase" evidence="13">
    <location>
        <begin position="297"/>
        <end position="435"/>
    </location>
</feature>
<keyword evidence="8" id="KW-0378">Hydrolase</keyword>
<evidence type="ECO:0000256" key="10">
    <source>
        <dbReference type="ARBA" id="ARBA00023049"/>
    </source>
</evidence>
<keyword evidence="7" id="KW-0479">Metal-binding</keyword>
<sequence length="454" mass="49930">MWNTLLAAALIAGSVGGTPGADGVGDPYFPQDGNGGYRAEHYEVKVVFDPATADFLSGDTTITARATQNLDRFNLDLEGFTVTGVTVNGVPAAKVDREGQHELVVTPRHRIPSNGAMVVRVRYEGKPVGESWHKLHSGGVSVSGEPHSATAWYPVNDHPSDKATFALTATVPSAWTVIGNGLPGPVTEHDGHRTYRWHEDHPMASYLSTMAADKFTVHNSTLPDGKPVINAYGQGTTIDPVAEQRIPEIIQFLSSRFGPYPFESTGSIVVDARSSGSPALETQTRPTYEGQFFDASAVHELAHQWFGDNVSFSDWRDGCLAECFAQYAGQLWEEHKGADLDRSYRSIVDSHRGDPAYWQVTLYDPGKDRPLDYALYDRGSLMLHALRRTVGDEKFFGTLQAFQQHFRDGNASWPQFEQFMAQRSGQDLTGFFHAWAHSSTMPAKQYLCPGSLNC</sequence>
<dbReference type="InterPro" id="IPR042097">
    <property type="entry name" value="Aminopeptidase_N-like_N_sf"/>
</dbReference>
<evidence type="ECO:0000259" key="13">
    <source>
        <dbReference type="Pfam" id="PF01433"/>
    </source>
</evidence>
<keyword evidence="6" id="KW-0645">Protease</keyword>
<protein>
    <recommendedName>
        <fullName evidence="5">Aminopeptidase N</fullName>
        <ecNumber evidence="4">3.4.11.2</ecNumber>
    </recommendedName>
    <alternativeName>
        <fullName evidence="11">Alanine aminopeptidase</fullName>
    </alternativeName>
    <alternativeName>
        <fullName evidence="12">Lysyl aminopeptidase</fullName>
    </alternativeName>
</protein>
<keyword evidence="9" id="KW-0862">Zinc</keyword>
<dbReference type="RefSeq" id="WP_182839030.1">
    <property type="nucleotide sequence ID" value="NZ_BAAABQ010000047.1"/>
</dbReference>
<dbReference type="Gene3D" id="1.10.390.10">
    <property type="entry name" value="Neutral Protease Domain 2"/>
    <property type="match status" value="1"/>
</dbReference>
<dbReference type="EC" id="3.4.11.2" evidence="4"/>
<dbReference type="Pfam" id="PF01433">
    <property type="entry name" value="Peptidase_M1"/>
    <property type="match status" value="1"/>
</dbReference>
<evidence type="ECO:0000256" key="7">
    <source>
        <dbReference type="ARBA" id="ARBA00022723"/>
    </source>
</evidence>
<dbReference type="InterPro" id="IPR001930">
    <property type="entry name" value="Peptidase_M1"/>
</dbReference>
<evidence type="ECO:0000256" key="1">
    <source>
        <dbReference type="ARBA" id="ARBA00000098"/>
    </source>
</evidence>
<dbReference type="PANTHER" id="PTHR11533">
    <property type="entry name" value="PROTEASE M1 ZINC METALLOPROTEASE"/>
    <property type="match status" value="1"/>
</dbReference>
<gene>
    <name evidence="15" type="ORF">BC739_005998</name>
</gene>